<organism evidence="5 6">
    <name type="scientific">Gemmobacter denitrificans</name>
    <dbReference type="NCBI Taxonomy" id="3123040"/>
    <lineage>
        <taxon>Bacteria</taxon>
        <taxon>Pseudomonadati</taxon>
        <taxon>Pseudomonadota</taxon>
        <taxon>Alphaproteobacteria</taxon>
        <taxon>Rhodobacterales</taxon>
        <taxon>Paracoccaceae</taxon>
        <taxon>Gemmobacter</taxon>
    </lineage>
</organism>
<protein>
    <submittedName>
        <fullName evidence="5">Peptide ABC transporter substrate-binding protein</fullName>
    </submittedName>
</protein>
<dbReference type="RefSeq" id="WP_335417930.1">
    <property type="nucleotide sequence ID" value="NZ_JBALHR010000001.1"/>
</dbReference>
<dbReference type="CDD" id="cd08513">
    <property type="entry name" value="PBP2_thermophilic_Hb8_like"/>
    <property type="match status" value="1"/>
</dbReference>
<comment type="subcellular location">
    <subcellularLocation>
        <location evidence="1">Periplasm</location>
    </subcellularLocation>
</comment>
<evidence type="ECO:0000313" key="5">
    <source>
        <dbReference type="EMBL" id="MEH7826626.1"/>
    </source>
</evidence>
<comment type="caution">
    <text evidence="5">The sequence shown here is derived from an EMBL/GenBank/DDBJ whole genome shotgun (WGS) entry which is preliminary data.</text>
</comment>
<keyword evidence="3" id="KW-0732">Signal</keyword>
<dbReference type="InterPro" id="IPR039424">
    <property type="entry name" value="SBP_5"/>
</dbReference>
<feature type="signal peptide" evidence="3">
    <location>
        <begin position="1"/>
        <end position="22"/>
    </location>
</feature>
<feature type="chain" id="PRO_5047142098" evidence="3">
    <location>
        <begin position="23"/>
        <end position="567"/>
    </location>
</feature>
<dbReference type="Gene3D" id="3.40.190.10">
    <property type="entry name" value="Periplasmic binding protein-like II"/>
    <property type="match status" value="1"/>
</dbReference>
<proteinExistence type="inferred from homology"/>
<accession>A0ABU8BPP9</accession>
<evidence type="ECO:0000256" key="3">
    <source>
        <dbReference type="SAM" id="SignalP"/>
    </source>
</evidence>
<dbReference type="PANTHER" id="PTHR30290">
    <property type="entry name" value="PERIPLASMIC BINDING COMPONENT OF ABC TRANSPORTER"/>
    <property type="match status" value="1"/>
</dbReference>
<dbReference type="InterPro" id="IPR030678">
    <property type="entry name" value="Peptide/Ni-bd"/>
</dbReference>
<dbReference type="SUPFAM" id="SSF53850">
    <property type="entry name" value="Periplasmic binding protein-like II"/>
    <property type="match status" value="1"/>
</dbReference>
<dbReference type="Gene3D" id="3.10.105.10">
    <property type="entry name" value="Dipeptide-binding Protein, Domain 3"/>
    <property type="match status" value="1"/>
</dbReference>
<name>A0ABU8BPP9_9RHOB</name>
<reference evidence="5" key="1">
    <citation type="submission" date="2024-02" db="EMBL/GenBank/DDBJ databases">
        <title>Genome sequences of strain Gemmobacter sp. JM10B15.</title>
        <authorList>
            <person name="Zhang M."/>
        </authorList>
    </citation>
    <scope>NUCLEOTIDE SEQUENCE</scope>
    <source>
        <strain evidence="5">JM10B15</strain>
    </source>
</reference>
<evidence type="ECO:0000256" key="2">
    <source>
        <dbReference type="ARBA" id="ARBA00005695"/>
    </source>
</evidence>
<evidence type="ECO:0000313" key="6">
    <source>
        <dbReference type="Proteomes" id="UP001431963"/>
    </source>
</evidence>
<gene>
    <name evidence="5" type="ORF">V6590_00535</name>
</gene>
<sequence>MNMKTALLGAVALVGLAPAAFADRGADGHVNVLYWQAPSILNPYLSSGTKDVETSSLILEGLAGFDERGEVFARLAEQIPTVENGGVSADLTQITWKIKSGMLWSDGTPVTSKDAKFTWEYCTHPEGGCAQAARYEGIKSIDTPDDQTIVITFEAPKPNPYQAFVGGTSPILQAAQFANCLGAAASTCTEQNFKPIGTGPFMVKDFKVNDVVELEANPNYRDAAKPAFATMTVKGGGDAQAAARAVMETGEFDYAWNTQINPEMQAQMSAAGKGVLLNGFGTLVERIEMNMTNPDPALPEGERSTTKHPHPILSDLRVRKALSMAIDRQILVDIGYGSAGRATCNLVPAPEMFASDNTECIPQNMDGAKALLEEAGWKDSDGDGIRDKDGAKLKLVYQTSTNPVRQDFQAVIKDWWTELGVEVELKNIDASVFFGGDAGSPDTFQKFYADVEMYANNFDGTDPEPYLGQYLCDKIPGPANQWQGENINRFCDPAYDTLWAELAKTADMAKRAEIAKKLNDMLTKDSYTVVSLVDRGRLSAASNTLGGVILNTWDTEMWNAQDWFRIK</sequence>
<dbReference type="PIRSF" id="PIRSF002741">
    <property type="entry name" value="MppA"/>
    <property type="match status" value="1"/>
</dbReference>
<dbReference type="InterPro" id="IPR000914">
    <property type="entry name" value="SBP_5_dom"/>
</dbReference>
<dbReference type="PANTHER" id="PTHR30290:SF65">
    <property type="entry name" value="MONOACYL PHOSPHATIDYLINOSITOL TETRAMANNOSIDE-BINDING PROTEIN LPQW-RELATED"/>
    <property type="match status" value="1"/>
</dbReference>
<evidence type="ECO:0000259" key="4">
    <source>
        <dbReference type="Pfam" id="PF00496"/>
    </source>
</evidence>
<comment type="similarity">
    <text evidence="2">Belongs to the bacterial solute-binding protein 5 family.</text>
</comment>
<dbReference type="Pfam" id="PF00496">
    <property type="entry name" value="SBP_bac_5"/>
    <property type="match status" value="1"/>
</dbReference>
<feature type="domain" description="Solute-binding protein family 5" evidence="4">
    <location>
        <begin position="86"/>
        <end position="471"/>
    </location>
</feature>
<keyword evidence="6" id="KW-1185">Reference proteome</keyword>
<dbReference type="Proteomes" id="UP001431963">
    <property type="component" value="Unassembled WGS sequence"/>
</dbReference>
<evidence type="ECO:0000256" key="1">
    <source>
        <dbReference type="ARBA" id="ARBA00004418"/>
    </source>
</evidence>
<dbReference type="EMBL" id="JBALHR010000001">
    <property type="protein sequence ID" value="MEH7826626.1"/>
    <property type="molecule type" value="Genomic_DNA"/>
</dbReference>